<dbReference type="EMBL" id="JACEIP010000032">
    <property type="protein sequence ID" value="MBA4544233.1"/>
    <property type="molecule type" value="Genomic_DNA"/>
</dbReference>
<gene>
    <name evidence="2" type="ORF">H1164_15360</name>
</gene>
<dbReference type="RefSeq" id="WP_152568566.1">
    <property type="nucleotide sequence ID" value="NZ_JACEIP010000032.1"/>
</dbReference>
<organism evidence="2 3">
    <name type="scientific">Thermoactinomyces daqus</name>
    <dbReference type="NCBI Taxonomy" id="1329516"/>
    <lineage>
        <taxon>Bacteria</taxon>
        <taxon>Bacillati</taxon>
        <taxon>Bacillota</taxon>
        <taxon>Bacilli</taxon>
        <taxon>Bacillales</taxon>
        <taxon>Thermoactinomycetaceae</taxon>
        <taxon>Thermoactinomyces</taxon>
    </lineage>
</organism>
<protein>
    <submittedName>
        <fullName evidence="2">Uncharacterized protein</fullName>
    </submittedName>
</protein>
<sequence>MVLAEWGENGERGKRQQLRKSGSHWYGRLYGHLQVVSPDEMKERRYVHNQLPDGGPGAGIFIDRPAVLPCKVDQAMDPELTRHAR</sequence>
<evidence type="ECO:0000313" key="3">
    <source>
        <dbReference type="Proteomes" id="UP000530514"/>
    </source>
</evidence>
<proteinExistence type="predicted"/>
<feature type="region of interest" description="Disordered" evidence="1">
    <location>
        <begin position="1"/>
        <end position="20"/>
    </location>
</feature>
<accession>A0A7W1XCS0</accession>
<comment type="caution">
    <text evidence="2">The sequence shown here is derived from an EMBL/GenBank/DDBJ whole genome shotgun (WGS) entry which is preliminary data.</text>
</comment>
<dbReference type="Proteomes" id="UP000530514">
    <property type="component" value="Unassembled WGS sequence"/>
</dbReference>
<evidence type="ECO:0000256" key="1">
    <source>
        <dbReference type="SAM" id="MobiDB-lite"/>
    </source>
</evidence>
<name>A0A7W1XCS0_9BACL</name>
<reference evidence="2 3" key="1">
    <citation type="submission" date="2020-07" db="EMBL/GenBank/DDBJ databases">
        <authorList>
            <person name="Feng H."/>
        </authorList>
    </citation>
    <scope>NUCLEOTIDE SEQUENCE [LARGE SCALE GENOMIC DNA]</scope>
    <source>
        <strain evidence="3">s-11</strain>
    </source>
</reference>
<evidence type="ECO:0000313" key="2">
    <source>
        <dbReference type="EMBL" id="MBA4544233.1"/>
    </source>
</evidence>
<keyword evidence="3" id="KW-1185">Reference proteome</keyword>
<dbReference type="AlphaFoldDB" id="A0A7W1XCS0"/>